<evidence type="ECO:0000256" key="1">
    <source>
        <dbReference type="SAM" id="MobiDB-lite"/>
    </source>
</evidence>
<gene>
    <name evidence="2" type="ORF">HNQ70_002026</name>
</gene>
<feature type="region of interest" description="Disordered" evidence="1">
    <location>
        <begin position="38"/>
        <end position="67"/>
    </location>
</feature>
<dbReference type="RefSeq" id="WP_183967013.1">
    <property type="nucleotide sequence ID" value="NZ_BAABEW010000023.1"/>
</dbReference>
<keyword evidence="3" id="KW-1185">Reference proteome</keyword>
<feature type="compositionally biased region" description="Low complexity" evidence="1">
    <location>
        <begin position="41"/>
        <end position="64"/>
    </location>
</feature>
<dbReference type="Gene3D" id="1.10.760.10">
    <property type="entry name" value="Cytochrome c-like domain"/>
    <property type="match status" value="1"/>
</dbReference>
<proteinExistence type="predicted"/>
<dbReference type="SUPFAM" id="SSF46626">
    <property type="entry name" value="Cytochrome c"/>
    <property type="match status" value="1"/>
</dbReference>
<protein>
    <submittedName>
        <fullName evidence="2">Mono/diheme cytochrome c family protein</fullName>
    </submittedName>
</protein>
<dbReference type="GO" id="GO:0020037">
    <property type="term" value="F:heme binding"/>
    <property type="evidence" value="ECO:0007669"/>
    <property type="project" value="InterPro"/>
</dbReference>
<dbReference type="InterPro" id="IPR036909">
    <property type="entry name" value="Cyt_c-like_dom_sf"/>
</dbReference>
<accession>A0A7W8HH81</accession>
<dbReference type="Proteomes" id="UP000532440">
    <property type="component" value="Unassembled WGS sequence"/>
</dbReference>
<dbReference type="EMBL" id="JACHGB010000004">
    <property type="protein sequence ID" value="MBB5272012.1"/>
    <property type="molecule type" value="Genomic_DNA"/>
</dbReference>
<dbReference type="AlphaFoldDB" id="A0A7W8HH81"/>
<name>A0A7W8HH81_9BURK</name>
<sequence length="154" mass="16384">MKTMPGTGAPRRSAAPLRAIAMLVLAVGWAAAQAGVERPGEGQPAAGQAAQGVLAQPPAAQGAPADDRGRALYEARCQGCHDRSVHQRAARIARDYSGVRAGVERWDREQGALWRPDEIDAVTRYLNSRYYRFPCAGPGCAPDRASVERAAPAH</sequence>
<evidence type="ECO:0000313" key="3">
    <source>
        <dbReference type="Proteomes" id="UP000532440"/>
    </source>
</evidence>
<dbReference type="GO" id="GO:0009055">
    <property type="term" value="F:electron transfer activity"/>
    <property type="evidence" value="ECO:0007669"/>
    <property type="project" value="InterPro"/>
</dbReference>
<reference evidence="2 3" key="1">
    <citation type="submission" date="2020-08" db="EMBL/GenBank/DDBJ databases">
        <title>Genomic Encyclopedia of Type Strains, Phase IV (KMG-IV): sequencing the most valuable type-strain genomes for metagenomic binning, comparative biology and taxonomic classification.</title>
        <authorList>
            <person name="Goeker M."/>
        </authorList>
    </citation>
    <scope>NUCLEOTIDE SEQUENCE [LARGE SCALE GENOMIC DNA]</scope>
    <source>
        <strain evidence="2 3">DSM 29781</strain>
    </source>
</reference>
<organism evidence="2 3">
    <name type="scientific">Quisquiliibacterium transsilvanicum</name>
    <dbReference type="NCBI Taxonomy" id="1549638"/>
    <lineage>
        <taxon>Bacteria</taxon>
        <taxon>Pseudomonadati</taxon>
        <taxon>Pseudomonadota</taxon>
        <taxon>Betaproteobacteria</taxon>
        <taxon>Burkholderiales</taxon>
        <taxon>Burkholderiaceae</taxon>
        <taxon>Quisquiliibacterium</taxon>
    </lineage>
</organism>
<evidence type="ECO:0000313" key="2">
    <source>
        <dbReference type="EMBL" id="MBB5272012.1"/>
    </source>
</evidence>
<comment type="caution">
    <text evidence="2">The sequence shown here is derived from an EMBL/GenBank/DDBJ whole genome shotgun (WGS) entry which is preliminary data.</text>
</comment>